<dbReference type="Proteomes" id="UP000053937">
    <property type="component" value="Unassembled WGS sequence"/>
</dbReference>
<dbReference type="Pfam" id="PF00117">
    <property type="entry name" value="GATase"/>
    <property type="match status" value="1"/>
</dbReference>
<gene>
    <name evidence="2" type="ORF">ASB62_00765</name>
</gene>
<evidence type="ECO:0000313" key="3">
    <source>
        <dbReference type="Proteomes" id="UP000053937"/>
    </source>
</evidence>
<dbReference type="PANTHER" id="PTHR42695">
    <property type="entry name" value="GLUTAMINE AMIDOTRANSFERASE YLR126C-RELATED"/>
    <property type="match status" value="1"/>
</dbReference>
<dbReference type="GO" id="GO:0005829">
    <property type="term" value="C:cytosol"/>
    <property type="evidence" value="ECO:0007669"/>
    <property type="project" value="TreeGrafter"/>
</dbReference>
<dbReference type="InterPro" id="IPR017926">
    <property type="entry name" value="GATASE"/>
</dbReference>
<dbReference type="GO" id="GO:0016740">
    <property type="term" value="F:transferase activity"/>
    <property type="evidence" value="ECO:0007669"/>
    <property type="project" value="UniProtKB-KW"/>
</dbReference>
<dbReference type="InterPro" id="IPR029062">
    <property type="entry name" value="Class_I_gatase-like"/>
</dbReference>
<name>A0A101JUQ9_CHLLI</name>
<keyword evidence="2" id="KW-0808">Transferase</keyword>
<dbReference type="OrthoDB" id="9807137at2"/>
<sequence>MKKLHIIKAGTTYASTVQALGDFDDWIAAAVACSGLPVAVVDVFAGAPLPSPEACCGVLVSGSHAMVTDNLPWSVAIEAWIPSLIESATPFLGICYGHQLLGRALGGQVGYNPLGREIGTVLVSLTEDGLSDMLFRGVGATFHAHTIHEQSVLELPQGAVALARNPHDPVHAFRAGSCAWGVQFHPEYTVPVMKEYIAAEGEHRSGELLGQVRETPEARQVLTNFASIARLHF</sequence>
<feature type="domain" description="Glutamine amidotransferase" evidence="1">
    <location>
        <begin position="24"/>
        <end position="193"/>
    </location>
</feature>
<keyword evidence="2" id="KW-0315">Glutamine amidotransferase</keyword>
<organism evidence="2 3">
    <name type="scientific">Chlorobium limicola</name>
    <dbReference type="NCBI Taxonomy" id="1092"/>
    <lineage>
        <taxon>Bacteria</taxon>
        <taxon>Pseudomonadati</taxon>
        <taxon>Chlorobiota</taxon>
        <taxon>Chlorobiia</taxon>
        <taxon>Chlorobiales</taxon>
        <taxon>Chlorobiaceae</taxon>
        <taxon>Chlorobium/Pelodictyon group</taxon>
        <taxon>Chlorobium</taxon>
    </lineage>
</organism>
<protein>
    <submittedName>
        <fullName evidence="2">Glutamine amidotransferase</fullName>
    </submittedName>
</protein>
<dbReference type="Gene3D" id="3.40.50.880">
    <property type="match status" value="1"/>
</dbReference>
<dbReference type="EMBL" id="LMBR01000004">
    <property type="protein sequence ID" value="KUL33078.1"/>
    <property type="molecule type" value="Genomic_DNA"/>
</dbReference>
<comment type="caution">
    <text evidence="2">The sequence shown here is derived from an EMBL/GenBank/DDBJ whole genome shotgun (WGS) entry which is preliminary data.</text>
</comment>
<evidence type="ECO:0000313" key="2">
    <source>
        <dbReference type="EMBL" id="KUL33078.1"/>
    </source>
</evidence>
<dbReference type="SUPFAM" id="SSF52317">
    <property type="entry name" value="Class I glutamine amidotransferase-like"/>
    <property type="match status" value="1"/>
</dbReference>
<dbReference type="AlphaFoldDB" id="A0A101JUQ9"/>
<dbReference type="NCBIfam" id="NF006562">
    <property type="entry name" value="PRK09065.1"/>
    <property type="match status" value="1"/>
</dbReference>
<dbReference type="InterPro" id="IPR044992">
    <property type="entry name" value="ChyE-like"/>
</dbReference>
<dbReference type="CDD" id="cd01741">
    <property type="entry name" value="GATase1_1"/>
    <property type="match status" value="1"/>
</dbReference>
<reference evidence="2 3" key="1">
    <citation type="submission" date="2015-10" db="EMBL/GenBank/DDBJ databases">
        <title>Draft Genome Sequence of Chlorobium limicola strain Frasassi Growing under Artificial Lighting in the Frasassi Cave System.</title>
        <authorList>
            <person name="Mansor M."/>
            <person name="Macalady J."/>
        </authorList>
    </citation>
    <scope>NUCLEOTIDE SEQUENCE [LARGE SCALE GENOMIC DNA]</scope>
    <source>
        <strain evidence="2 3">Frasassi</strain>
    </source>
</reference>
<keyword evidence="3" id="KW-1185">Reference proteome</keyword>
<accession>A0A101JUQ9</accession>
<evidence type="ECO:0000259" key="1">
    <source>
        <dbReference type="Pfam" id="PF00117"/>
    </source>
</evidence>
<dbReference type="RefSeq" id="WP_059138187.1">
    <property type="nucleotide sequence ID" value="NZ_LMBR01000004.1"/>
</dbReference>
<proteinExistence type="predicted"/>
<dbReference type="PANTHER" id="PTHR42695:SF5">
    <property type="entry name" value="GLUTAMINE AMIDOTRANSFERASE YLR126C-RELATED"/>
    <property type="match status" value="1"/>
</dbReference>
<dbReference type="PROSITE" id="PS51273">
    <property type="entry name" value="GATASE_TYPE_1"/>
    <property type="match status" value="1"/>
</dbReference>